<proteinExistence type="inferred from homology"/>
<dbReference type="GO" id="GO:0015031">
    <property type="term" value="P:protein transport"/>
    <property type="evidence" value="ECO:0007669"/>
    <property type="project" value="UniProtKB-KW"/>
</dbReference>
<dbReference type="AlphaFoldDB" id="A0A847VDP4"/>
<keyword evidence="5" id="KW-0653">Protein transport</keyword>
<dbReference type="NCBIfam" id="TIGR03592">
    <property type="entry name" value="yidC_oxa1_cterm"/>
    <property type="match status" value="1"/>
</dbReference>
<evidence type="ECO:0000256" key="11">
    <source>
        <dbReference type="SAM" id="Phobius"/>
    </source>
</evidence>
<evidence type="ECO:0000256" key="10">
    <source>
        <dbReference type="SAM" id="MobiDB-lite"/>
    </source>
</evidence>
<dbReference type="GO" id="GO:0051205">
    <property type="term" value="P:protein insertion into membrane"/>
    <property type="evidence" value="ECO:0007669"/>
    <property type="project" value="TreeGrafter"/>
</dbReference>
<accession>A0A847VDP4</accession>
<feature type="compositionally biased region" description="Basic and acidic residues" evidence="10">
    <location>
        <begin position="182"/>
        <end position="193"/>
    </location>
</feature>
<keyword evidence="7 11" id="KW-0472">Membrane</keyword>
<evidence type="ECO:0000313" key="13">
    <source>
        <dbReference type="EMBL" id="NLZ24591.1"/>
    </source>
</evidence>
<evidence type="ECO:0000256" key="2">
    <source>
        <dbReference type="ARBA" id="ARBA00022448"/>
    </source>
</evidence>
<evidence type="ECO:0000256" key="7">
    <source>
        <dbReference type="ARBA" id="ARBA00023136"/>
    </source>
</evidence>
<organism evidence="13 14">
    <name type="scientific">Candidatus Dojkabacteria bacterium</name>
    <dbReference type="NCBI Taxonomy" id="2099670"/>
    <lineage>
        <taxon>Bacteria</taxon>
        <taxon>Candidatus Dojkabacteria</taxon>
    </lineage>
</organism>
<dbReference type="PANTHER" id="PTHR12428">
    <property type="entry name" value="OXA1"/>
    <property type="match status" value="1"/>
</dbReference>
<keyword evidence="2" id="KW-0813">Transport</keyword>
<evidence type="ECO:0000256" key="6">
    <source>
        <dbReference type="ARBA" id="ARBA00022989"/>
    </source>
</evidence>
<dbReference type="Proteomes" id="UP000564033">
    <property type="component" value="Unassembled WGS sequence"/>
</dbReference>
<evidence type="ECO:0000256" key="5">
    <source>
        <dbReference type="ARBA" id="ARBA00022927"/>
    </source>
</evidence>
<name>A0A847VDP4_9BACT</name>
<dbReference type="GO" id="GO:0032977">
    <property type="term" value="F:membrane insertase activity"/>
    <property type="evidence" value="ECO:0007669"/>
    <property type="project" value="InterPro"/>
</dbReference>
<keyword evidence="8" id="KW-0143">Chaperone</keyword>
<sequence>MILLYHYLGNNLGLAILGIAVIVRIFLIPLLKKQKESSKKMASLKPELEKLQKKYANNKEKLAEEQVKLYRKIGYNPLGCVGTFLPQLIILSVLIGVIRAVTDSNLEGLYLWVRNLTDVTNGVAINTRFLFWDLTQSYKEVSSEFGKFAIQSIPYIGLSILVGVAQYYTTHFTQKMQGLTPEPKKTPKKKGDEPSTEEMQAAMQKSTMFLLPLMTVFLTISMPAALGWYWLIQSLLLVVQYFSINLDKTKKEIEKIKDKFKKK</sequence>
<comment type="caution">
    <text evidence="13">The sequence shown here is derived from an EMBL/GenBank/DDBJ whole genome shotgun (WGS) entry which is preliminary data.</text>
</comment>
<protein>
    <submittedName>
        <fullName evidence="13">YidC/Oxa1 family membrane protein insertase</fullName>
    </submittedName>
</protein>
<keyword evidence="6 11" id="KW-1133">Transmembrane helix</keyword>
<evidence type="ECO:0000313" key="14">
    <source>
        <dbReference type="Proteomes" id="UP000564033"/>
    </source>
</evidence>
<evidence type="ECO:0000256" key="8">
    <source>
        <dbReference type="ARBA" id="ARBA00023186"/>
    </source>
</evidence>
<evidence type="ECO:0000256" key="1">
    <source>
        <dbReference type="ARBA" id="ARBA00004651"/>
    </source>
</evidence>
<feature type="transmembrane region" description="Helical" evidence="11">
    <location>
        <begin position="209"/>
        <end position="231"/>
    </location>
</feature>
<dbReference type="InterPro" id="IPR028055">
    <property type="entry name" value="YidC/Oxa/ALB_C"/>
</dbReference>
<dbReference type="EMBL" id="JAAZIL010000059">
    <property type="protein sequence ID" value="NLZ24591.1"/>
    <property type="molecule type" value="Genomic_DNA"/>
</dbReference>
<reference evidence="13 14" key="1">
    <citation type="journal article" date="2020" name="Biotechnol. Biofuels">
        <title>New insights from the biogas microbiome by comprehensive genome-resolved metagenomics of nearly 1600 species originating from multiple anaerobic digesters.</title>
        <authorList>
            <person name="Campanaro S."/>
            <person name="Treu L."/>
            <person name="Rodriguez-R L.M."/>
            <person name="Kovalovszki A."/>
            <person name="Ziels R.M."/>
            <person name="Maus I."/>
            <person name="Zhu X."/>
            <person name="Kougias P.G."/>
            <person name="Basile A."/>
            <person name="Luo G."/>
            <person name="Schluter A."/>
            <person name="Konstantinidis K.T."/>
            <person name="Angelidaki I."/>
        </authorList>
    </citation>
    <scope>NUCLEOTIDE SEQUENCE [LARGE SCALE GENOMIC DNA]</scope>
    <source>
        <strain evidence="13">AS19jrsBPTG_9</strain>
    </source>
</reference>
<comment type="similarity">
    <text evidence="9">Belongs to the OXA1/ALB3/YidC family.</text>
</comment>
<dbReference type="Pfam" id="PF02096">
    <property type="entry name" value="60KD_IMP"/>
    <property type="match status" value="1"/>
</dbReference>
<evidence type="ECO:0000256" key="3">
    <source>
        <dbReference type="ARBA" id="ARBA00022475"/>
    </source>
</evidence>
<evidence type="ECO:0000259" key="12">
    <source>
        <dbReference type="Pfam" id="PF02096"/>
    </source>
</evidence>
<dbReference type="PANTHER" id="PTHR12428:SF65">
    <property type="entry name" value="CYTOCHROME C OXIDASE ASSEMBLY PROTEIN COX18, MITOCHONDRIAL"/>
    <property type="match status" value="1"/>
</dbReference>
<gene>
    <name evidence="13" type="ORF">GX888_02515</name>
</gene>
<evidence type="ECO:0000256" key="9">
    <source>
        <dbReference type="RuleBase" id="RU003945"/>
    </source>
</evidence>
<feature type="region of interest" description="Disordered" evidence="10">
    <location>
        <begin position="178"/>
        <end position="197"/>
    </location>
</feature>
<evidence type="ECO:0000256" key="4">
    <source>
        <dbReference type="ARBA" id="ARBA00022692"/>
    </source>
</evidence>
<dbReference type="InterPro" id="IPR001708">
    <property type="entry name" value="YidC/ALB3/OXA1/COX18"/>
</dbReference>
<keyword evidence="4 9" id="KW-0812">Transmembrane</keyword>
<keyword evidence="3" id="KW-1003">Cell membrane</keyword>
<feature type="transmembrane region" description="Helical" evidence="11">
    <location>
        <begin position="148"/>
        <end position="168"/>
    </location>
</feature>
<dbReference type="InterPro" id="IPR047196">
    <property type="entry name" value="YidC_ALB_C"/>
</dbReference>
<feature type="transmembrane region" description="Helical" evidence="11">
    <location>
        <begin position="12"/>
        <end position="31"/>
    </location>
</feature>
<dbReference type="CDD" id="cd20070">
    <property type="entry name" value="5TM_YidC_Alb3"/>
    <property type="match status" value="1"/>
</dbReference>
<feature type="transmembrane region" description="Helical" evidence="11">
    <location>
        <begin position="78"/>
        <end position="101"/>
    </location>
</feature>
<dbReference type="GO" id="GO:0005886">
    <property type="term" value="C:plasma membrane"/>
    <property type="evidence" value="ECO:0007669"/>
    <property type="project" value="UniProtKB-SubCell"/>
</dbReference>
<feature type="domain" description="Membrane insertase YidC/Oxa/ALB C-terminal" evidence="12">
    <location>
        <begin position="13"/>
        <end position="245"/>
    </location>
</feature>
<comment type="subcellular location">
    <subcellularLocation>
        <location evidence="1">Cell membrane</location>
        <topology evidence="1">Multi-pass membrane protein</topology>
    </subcellularLocation>
    <subcellularLocation>
        <location evidence="9">Membrane</location>
        <topology evidence="9">Multi-pass membrane protein</topology>
    </subcellularLocation>
</comment>